<dbReference type="AlphaFoldDB" id="A0A7L8K9N7"/>
<proteinExistence type="predicted"/>
<sequence>MSLQVSEWMGFKFIILNRVTKLISFRMKKGIIHLQYVFDI</sequence>
<gene>
    <name evidence="1" type="ORF">TP123_10</name>
</gene>
<reference evidence="1" key="1">
    <citation type="journal article" date="2020" name="Commun. Biol.">
        <title>Highly efficient gene transfer in the mouse gut microbiota is enabled by the Incl2 conjugative plasmid TP114.</title>
        <authorList>
            <person name="Neil K."/>
            <person name="Allard N."/>
            <person name="Grenier F."/>
            <person name="Burrus V."/>
            <person name="Rodrigue S."/>
        </authorList>
    </citation>
    <scope>NUCLEOTIDE SEQUENCE</scope>
    <source>
        <strain evidence="1">BM21</strain>
    </source>
</reference>
<geneLocation type="plasmid" evidence="1">
    <name>TP123</name>
</geneLocation>
<accession>A0A7L8K9N7</accession>
<name>A0A7L8K9N7_ECOLX</name>
<evidence type="ECO:0000313" key="1">
    <source>
        <dbReference type="EMBL" id="QOE89324.1"/>
    </source>
</evidence>
<protein>
    <submittedName>
        <fullName evidence="1">Uncharacterized protein</fullName>
    </submittedName>
</protein>
<organism evidence="1">
    <name type="scientific">Escherichia coli</name>
    <dbReference type="NCBI Taxonomy" id="562"/>
    <lineage>
        <taxon>Bacteria</taxon>
        <taxon>Pseudomonadati</taxon>
        <taxon>Pseudomonadota</taxon>
        <taxon>Gammaproteobacteria</taxon>
        <taxon>Enterobacterales</taxon>
        <taxon>Enterobacteriaceae</taxon>
        <taxon>Escherichia</taxon>
    </lineage>
</organism>
<keyword evidence="1" id="KW-0614">Plasmid</keyword>
<dbReference type="EMBL" id="MN626602">
    <property type="protein sequence ID" value="QOE89324.1"/>
    <property type="molecule type" value="Genomic_DNA"/>
</dbReference>